<accession>A0A163G3I3</accession>
<name>A0A163G3I3_DIDRA</name>
<dbReference type="EMBL" id="JYNV01000154">
    <property type="protein sequence ID" value="KZM24660.1"/>
    <property type="molecule type" value="Genomic_DNA"/>
</dbReference>
<gene>
    <name evidence="1" type="ORF">ST47_g4149</name>
</gene>
<dbReference type="OrthoDB" id="3785674at2759"/>
<keyword evidence="2" id="KW-1185">Reference proteome</keyword>
<dbReference type="AlphaFoldDB" id="A0A163G3I3"/>
<evidence type="ECO:0000313" key="2">
    <source>
        <dbReference type="Proteomes" id="UP000076837"/>
    </source>
</evidence>
<organism evidence="1 2">
    <name type="scientific">Didymella rabiei</name>
    <name type="common">Chickpea ascochyta blight fungus</name>
    <name type="synonym">Mycosphaerella rabiei</name>
    <dbReference type="NCBI Taxonomy" id="5454"/>
    <lineage>
        <taxon>Eukaryota</taxon>
        <taxon>Fungi</taxon>
        <taxon>Dikarya</taxon>
        <taxon>Ascomycota</taxon>
        <taxon>Pezizomycotina</taxon>
        <taxon>Dothideomycetes</taxon>
        <taxon>Pleosporomycetidae</taxon>
        <taxon>Pleosporales</taxon>
        <taxon>Pleosporineae</taxon>
        <taxon>Didymellaceae</taxon>
        <taxon>Ascochyta</taxon>
    </lineage>
</organism>
<dbReference type="Proteomes" id="UP000076837">
    <property type="component" value="Unassembled WGS sequence"/>
</dbReference>
<sequence length="379" mass="42278">MSYLSTQHDDPAPLISQTKLASILSLPHELAQSILGLITNFEPWTYSSIPERADATITDEKLVPCTQDAMPLNMTCINRYMLGLSGGSGWLILMLSRHRHRFCRSKHDGISSAVTQALSRANAPFKKLHWKSRESSSCLQIREDSGAADCPNSNFTELNKSSAEDDTLRRPLTKASMVRYHTSVHSEEEAYLDEQPEIRRSSALQDADDVSSPATALILYDPTPTIKLTKMDTAELASRSDLSKTEAQIYALLVAVLVTLTQCRISLLEALDKLERDTSIQSIEPYESKDFAAPRMSPRLGRPRSLSGSTVADVQPHEELLSFSAVSTVYSSENTAKRVQWEGRDEEVVSPKRPKLSQYKQVSSGRVATLMDRFEKFHL</sequence>
<proteinExistence type="predicted"/>
<protein>
    <submittedName>
        <fullName evidence="1">Uncharacterized protein</fullName>
    </submittedName>
</protein>
<evidence type="ECO:0000313" key="1">
    <source>
        <dbReference type="EMBL" id="KZM24660.1"/>
    </source>
</evidence>
<comment type="caution">
    <text evidence="1">The sequence shown here is derived from an EMBL/GenBank/DDBJ whole genome shotgun (WGS) entry which is preliminary data.</text>
</comment>
<reference evidence="1 2" key="1">
    <citation type="journal article" date="2016" name="Sci. Rep.">
        <title>Draft genome sequencing and secretome analysis of fungal phytopathogen Ascochyta rabiei provides insight into the necrotrophic effector repertoire.</title>
        <authorList>
            <person name="Verma S."/>
            <person name="Gazara R.K."/>
            <person name="Nizam S."/>
            <person name="Parween S."/>
            <person name="Chattopadhyay D."/>
            <person name="Verma P.K."/>
        </authorList>
    </citation>
    <scope>NUCLEOTIDE SEQUENCE [LARGE SCALE GENOMIC DNA]</scope>
    <source>
        <strain evidence="1 2">ArDII</strain>
    </source>
</reference>